<sequence length="154" mass="17027">MVLYCKTCVTPIEPPDQHEHCVACLGFAHAEAALEESDCRHCADLLRTHRNVARGSRGACQEYARLLKAEPPFQTQLTICAPLLHRSSEAMAQHRSLQPGGSPGLGGIMCCGHNGRIDSQLGLSGLWSEPQSRWHISHLDLEAVFLTLKDYWPD</sequence>
<protein>
    <submittedName>
        <fullName evidence="1">Uncharacterized protein</fullName>
    </submittedName>
</protein>
<gene>
    <name evidence="1" type="ORF">G5714_008807</name>
</gene>
<dbReference type="EMBL" id="JAAMOB010000008">
    <property type="protein sequence ID" value="KAF4109555.1"/>
    <property type="molecule type" value="Genomic_DNA"/>
</dbReference>
<name>A0A7J6CSF0_9TELE</name>
<accession>A0A7J6CSF0</accession>
<evidence type="ECO:0000313" key="2">
    <source>
        <dbReference type="Proteomes" id="UP000579812"/>
    </source>
</evidence>
<keyword evidence="2" id="KW-1185">Reference proteome</keyword>
<proteinExistence type="predicted"/>
<evidence type="ECO:0000313" key="1">
    <source>
        <dbReference type="EMBL" id="KAF4109555.1"/>
    </source>
</evidence>
<reference evidence="1 2" key="1">
    <citation type="submission" date="2020-04" db="EMBL/GenBank/DDBJ databases">
        <title>Chromosome-level genome assembly of a cyprinid fish Onychostoma macrolepis by integration of Nanopore Sequencing, Bionano and Hi-C technology.</title>
        <authorList>
            <person name="Wang D."/>
        </authorList>
    </citation>
    <scope>NUCLEOTIDE SEQUENCE [LARGE SCALE GENOMIC DNA]</scope>
    <source>
        <strain evidence="1">SWU-2019</strain>
        <tissue evidence="1">Muscle</tissue>
    </source>
</reference>
<dbReference type="Proteomes" id="UP000579812">
    <property type="component" value="Unassembled WGS sequence"/>
</dbReference>
<organism evidence="1 2">
    <name type="scientific">Onychostoma macrolepis</name>
    <dbReference type="NCBI Taxonomy" id="369639"/>
    <lineage>
        <taxon>Eukaryota</taxon>
        <taxon>Metazoa</taxon>
        <taxon>Chordata</taxon>
        <taxon>Craniata</taxon>
        <taxon>Vertebrata</taxon>
        <taxon>Euteleostomi</taxon>
        <taxon>Actinopterygii</taxon>
        <taxon>Neopterygii</taxon>
        <taxon>Teleostei</taxon>
        <taxon>Ostariophysi</taxon>
        <taxon>Cypriniformes</taxon>
        <taxon>Cyprinidae</taxon>
        <taxon>Acrossocheilinae</taxon>
        <taxon>Onychostoma</taxon>
    </lineage>
</organism>
<dbReference type="AlphaFoldDB" id="A0A7J6CSF0"/>
<comment type="caution">
    <text evidence="1">The sequence shown here is derived from an EMBL/GenBank/DDBJ whole genome shotgun (WGS) entry which is preliminary data.</text>
</comment>